<gene>
    <name evidence="1" type="ORF">LTR37_001381</name>
</gene>
<sequence length="605" mass="68717">MAAQKGAKATKSRQSTDKHDCHTPDRTGQKEVSKATSTVSKRTREDVSGGSSANSKRTKHDHPQQYDEPCEYDLYRTLIELRIDGYDDTFLCHQELLCLTSEVFARITKEAYQTGKLPVSITVEYIDPATMRLFLFWLHTGLIEPHLDTNLDDCSSASSCDSKKRRQRLWNTGPPGDDLIPEMQIDDVQFVTLFSFAERYNIASLCNLTVTALAALSLRTGRGTSAAAVTEAYRKLYDLPRSSLLIRYLVDEGGRHVDRKKFPTSTSGFPSEYLGDVLHCVLTLADQTTKKLRPVPKCKFHRHGADDSLDGQSRITSCLPASDFRITPDEEAHSRMDEFVTVHVGPDERPFTVHKGFLCNVSSFFRGAFEGRFAEAECMSITLRDESSLIFRTFLEWMYTKRISIQPYGWAELLNEDAGKDLNADASGAASEPRDAADQSAPERELTQDCLVTTLVHLYIFADRRDVPEFRNQIITRLISESEFIPGGGVITYNFEMLKLAYEQLPGQSNLLNLLVAEAAWFWDEDDRANPELQTLPSEFLAHLLRLQPKCDERRKKENYAPWRSSICQFYEHESTPEHDICQAAHSKLQERLRRRIPKKQSSTL</sequence>
<reference evidence="1" key="1">
    <citation type="submission" date="2023-07" db="EMBL/GenBank/DDBJ databases">
        <title>Black Yeasts Isolated from many extreme environments.</title>
        <authorList>
            <person name="Coleine C."/>
            <person name="Stajich J.E."/>
            <person name="Selbmann L."/>
        </authorList>
    </citation>
    <scope>NUCLEOTIDE SEQUENCE</scope>
    <source>
        <strain evidence="1">CCFEE 5714</strain>
    </source>
</reference>
<dbReference type="Proteomes" id="UP001281147">
    <property type="component" value="Unassembled WGS sequence"/>
</dbReference>
<evidence type="ECO:0000313" key="2">
    <source>
        <dbReference type="Proteomes" id="UP001281147"/>
    </source>
</evidence>
<accession>A0ACC3NW05</accession>
<evidence type="ECO:0000313" key="1">
    <source>
        <dbReference type="EMBL" id="KAK3723897.1"/>
    </source>
</evidence>
<dbReference type="EMBL" id="JAUTXU010000007">
    <property type="protein sequence ID" value="KAK3723897.1"/>
    <property type="molecule type" value="Genomic_DNA"/>
</dbReference>
<protein>
    <submittedName>
        <fullName evidence="1">Uncharacterized protein</fullName>
    </submittedName>
</protein>
<name>A0ACC3NW05_9PEZI</name>
<organism evidence="1 2">
    <name type="scientific">Vermiconidia calcicola</name>
    <dbReference type="NCBI Taxonomy" id="1690605"/>
    <lineage>
        <taxon>Eukaryota</taxon>
        <taxon>Fungi</taxon>
        <taxon>Dikarya</taxon>
        <taxon>Ascomycota</taxon>
        <taxon>Pezizomycotina</taxon>
        <taxon>Dothideomycetes</taxon>
        <taxon>Dothideomycetidae</taxon>
        <taxon>Mycosphaerellales</taxon>
        <taxon>Extremaceae</taxon>
        <taxon>Vermiconidia</taxon>
    </lineage>
</organism>
<comment type="caution">
    <text evidence="1">The sequence shown here is derived from an EMBL/GenBank/DDBJ whole genome shotgun (WGS) entry which is preliminary data.</text>
</comment>
<proteinExistence type="predicted"/>
<keyword evidence="2" id="KW-1185">Reference proteome</keyword>